<dbReference type="Gene3D" id="2.30.110.10">
    <property type="entry name" value="Electron Transport, Fmn-binding Protein, Chain A"/>
    <property type="match status" value="1"/>
</dbReference>
<dbReference type="PANTHER" id="PTHR13343">
    <property type="entry name" value="CREG1 PROTEIN"/>
    <property type="match status" value="1"/>
</dbReference>
<sequence length="203" mass="21166">MTERAPGDGGAQEVQGPAPADRTHDNGTPDNGILARALMRAASAATLATAGEGGQPFASLVTPAIAEDGAVLLWLSTLSEHTRQLARDPRCALLFLGEPDGPNPQTTPRVTVTGLAEPIEDAGLKAVWLARHPYAELYADFADFGLWRIKPMGGQMVLGFARAHRLRQAELRPAPGEGVAPTPKPGPKPDLGPGPDPAPEGVP</sequence>
<reference evidence="3 4" key="1">
    <citation type="submission" date="2024-09" db="EMBL/GenBank/DDBJ databases">
        <authorList>
            <person name="Sun Q."/>
            <person name="Mori K."/>
        </authorList>
    </citation>
    <scope>NUCLEOTIDE SEQUENCE [LARGE SCALE GENOMIC DNA]</scope>
    <source>
        <strain evidence="3 4">CCM 7468</strain>
    </source>
</reference>
<feature type="region of interest" description="Disordered" evidence="1">
    <location>
        <begin position="1"/>
        <end position="31"/>
    </location>
</feature>
<accession>A0ABV6ISC5</accession>
<comment type="caution">
    <text evidence="3">The sequence shown here is derived from an EMBL/GenBank/DDBJ whole genome shotgun (WGS) entry which is preliminary data.</text>
</comment>
<dbReference type="Pfam" id="PF01243">
    <property type="entry name" value="PNPOx_N"/>
    <property type="match status" value="1"/>
</dbReference>
<feature type="region of interest" description="Disordered" evidence="1">
    <location>
        <begin position="169"/>
        <end position="203"/>
    </location>
</feature>
<dbReference type="PANTHER" id="PTHR13343:SF17">
    <property type="entry name" value="CELLULAR REPRESSOR OF E1A-STIMULATED GENES, ISOFORM A"/>
    <property type="match status" value="1"/>
</dbReference>
<dbReference type="RefSeq" id="WP_377051042.1">
    <property type="nucleotide sequence ID" value="NZ_JBHLVZ010000033.1"/>
</dbReference>
<evidence type="ECO:0000256" key="1">
    <source>
        <dbReference type="SAM" id="MobiDB-lite"/>
    </source>
</evidence>
<evidence type="ECO:0000313" key="4">
    <source>
        <dbReference type="Proteomes" id="UP001589789"/>
    </source>
</evidence>
<keyword evidence="4" id="KW-1185">Reference proteome</keyword>
<protein>
    <submittedName>
        <fullName evidence="3">Pyridoxamine 5'-phosphate oxidase family protein</fullName>
    </submittedName>
</protein>
<organism evidence="3 4">
    <name type="scientific">Muricoccus vinaceus</name>
    <dbReference type="NCBI Taxonomy" id="424704"/>
    <lineage>
        <taxon>Bacteria</taxon>
        <taxon>Pseudomonadati</taxon>
        <taxon>Pseudomonadota</taxon>
        <taxon>Alphaproteobacteria</taxon>
        <taxon>Acetobacterales</taxon>
        <taxon>Roseomonadaceae</taxon>
        <taxon>Muricoccus</taxon>
    </lineage>
</organism>
<dbReference type="Proteomes" id="UP001589789">
    <property type="component" value="Unassembled WGS sequence"/>
</dbReference>
<dbReference type="InterPro" id="IPR012349">
    <property type="entry name" value="Split_barrel_FMN-bd"/>
</dbReference>
<dbReference type="SUPFAM" id="SSF50475">
    <property type="entry name" value="FMN-binding split barrel"/>
    <property type="match status" value="1"/>
</dbReference>
<feature type="domain" description="Pyridoxamine 5'-phosphate oxidase N-terminal" evidence="2">
    <location>
        <begin position="36"/>
        <end position="154"/>
    </location>
</feature>
<gene>
    <name evidence="3" type="ORF">ACFFIC_13285</name>
</gene>
<feature type="compositionally biased region" description="Pro residues" evidence="1">
    <location>
        <begin position="182"/>
        <end position="203"/>
    </location>
</feature>
<name>A0ABV6ISC5_9PROT</name>
<evidence type="ECO:0000313" key="3">
    <source>
        <dbReference type="EMBL" id="MFC0386509.1"/>
    </source>
</evidence>
<proteinExistence type="predicted"/>
<evidence type="ECO:0000259" key="2">
    <source>
        <dbReference type="Pfam" id="PF01243"/>
    </source>
</evidence>
<dbReference type="InterPro" id="IPR011576">
    <property type="entry name" value="Pyridox_Oxase_N"/>
</dbReference>
<dbReference type="EMBL" id="JBHLVZ010000033">
    <property type="protein sequence ID" value="MFC0386509.1"/>
    <property type="molecule type" value="Genomic_DNA"/>
</dbReference>